<organism evidence="11 12">
    <name type="scientific">Lojkania enalia</name>
    <dbReference type="NCBI Taxonomy" id="147567"/>
    <lineage>
        <taxon>Eukaryota</taxon>
        <taxon>Fungi</taxon>
        <taxon>Dikarya</taxon>
        <taxon>Ascomycota</taxon>
        <taxon>Pezizomycotina</taxon>
        <taxon>Dothideomycetes</taxon>
        <taxon>Pleosporomycetidae</taxon>
        <taxon>Pleosporales</taxon>
        <taxon>Pleosporales incertae sedis</taxon>
        <taxon>Lojkania</taxon>
    </lineage>
</organism>
<protein>
    <recommendedName>
        <fullName evidence="2">tRNA(Phe) 7-[(3-amino-3-carboxypropyl)-4-demethylwyosine(37)-N(4)]-methyltransferase</fullName>
        <ecNumber evidence="2">2.1.1.282</ecNumber>
    </recommendedName>
    <alternativeName>
        <fullName evidence="7">tRNA(Phe) 7-((3-amino-3-carboxypropyl)-4-demethylwyosine(37)-N(4))-methyltransferase</fullName>
    </alternativeName>
</protein>
<dbReference type="OrthoDB" id="263283at2759"/>
<gene>
    <name evidence="11" type="ORF">CC78DRAFT_544989</name>
</gene>
<dbReference type="EMBL" id="ML986626">
    <property type="protein sequence ID" value="KAF2263429.1"/>
    <property type="molecule type" value="Genomic_DNA"/>
</dbReference>
<feature type="domain" description="tRNA wybutosine-synthesizing protein" evidence="10">
    <location>
        <begin position="9"/>
        <end position="246"/>
    </location>
</feature>
<evidence type="ECO:0000256" key="9">
    <source>
        <dbReference type="SAM" id="MobiDB-lite"/>
    </source>
</evidence>
<dbReference type="Pfam" id="PF02676">
    <property type="entry name" value="TYW3"/>
    <property type="match status" value="1"/>
</dbReference>
<evidence type="ECO:0000256" key="1">
    <source>
        <dbReference type="ARBA" id="ARBA00008569"/>
    </source>
</evidence>
<comment type="caution">
    <text evidence="11">The sequence shown here is derived from an EMBL/GenBank/DDBJ whole genome shotgun (WGS) entry which is preliminary data.</text>
</comment>
<keyword evidence="3" id="KW-0489">Methyltransferase</keyword>
<dbReference type="Gene3D" id="3.30.1960.10">
    <property type="entry name" value="tRNA wybutosine-synthesizing-like"/>
    <property type="match status" value="1"/>
</dbReference>
<dbReference type="SUPFAM" id="SSF111278">
    <property type="entry name" value="SSo0622-like"/>
    <property type="match status" value="1"/>
</dbReference>
<keyword evidence="5" id="KW-0949">S-adenosyl-L-methionine</keyword>
<evidence type="ECO:0000256" key="6">
    <source>
        <dbReference type="ARBA" id="ARBA00022694"/>
    </source>
</evidence>
<evidence type="ECO:0000256" key="7">
    <source>
        <dbReference type="ARBA" id="ARBA00030554"/>
    </source>
</evidence>
<name>A0A9P4N5J8_9PLEO</name>
<keyword evidence="12" id="KW-1185">Reference proteome</keyword>
<evidence type="ECO:0000256" key="5">
    <source>
        <dbReference type="ARBA" id="ARBA00022691"/>
    </source>
</evidence>
<comment type="similarity">
    <text evidence="1">Belongs to the TYW3 family.</text>
</comment>
<evidence type="ECO:0000256" key="3">
    <source>
        <dbReference type="ARBA" id="ARBA00022603"/>
    </source>
</evidence>
<comment type="catalytic activity">
    <reaction evidence="8">
        <text>4-demethyl-7-[(3S)-3-amino-3-carboxypropyl]wyosine(37) in tRNA(Phe) + S-adenosyl-L-methionine = 7-[(3S)-3-amino-3-carboxypropyl]wyosine(37) in tRNA(Phe) + S-adenosyl-L-homocysteine + H(+)</text>
        <dbReference type="Rhea" id="RHEA:36635"/>
        <dbReference type="Rhea" id="RHEA-COMP:10378"/>
        <dbReference type="Rhea" id="RHEA-COMP:10379"/>
        <dbReference type="ChEBI" id="CHEBI:15378"/>
        <dbReference type="ChEBI" id="CHEBI:57856"/>
        <dbReference type="ChEBI" id="CHEBI:59789"/>
        <dbReference type="ChEBI" id="CHEBI:73543"/>
        <dbReference type="ChEBI" id="CHEBI:73550"/>
        <dbReference type="EC" id="2.1.1.282"/>
    </reaction>
</comment>
<keyword evidence="6" id="KW-0819">tRNA processing</keyword>
<keyword evidence="4" id="KW-0808">Transferase</keyword>
<feature type="region of interest" description="Disordered" evidence="9">
    <location>
        <begin position="272"/>
        <end position="304"/>
    </location>
</feature>
<evidence type="ECO:0000259" key="10">
    <source>
        <dbReference type="Pfam" id="PF02676"/>
    </source>
</evidence>
<evidence type="ECO:0000256" key="2">
    <source>
        <dbReference type="ARBA" id="ARBA00012750"/>
    </source>
</evidence>
<dbReference type="GO" id="GO:0032259">
    <property type="term" value="P:methylation"/>
    <property type="evidence" value="ECO:0007669"/>
    <property type="project" value="UniProtKB-KW"/>
</dbReference>
<accession>A0A9P4N5J8</accession>
<dbReference type="AlphaFoldDB" id="A0A9P4N5J8"/>
<dbReference type="PANTHER" id="PTHR48418">
    <property type="entry name" value="TRNA WYBUTOSINE-SYNTHESIZING PROTEIN 3"/>
    <property type="match status" value="1"/>
</dbReference>
<dbReference type="InterPro" id="IPR003827">
    <property type="entry name" value="tRNA_yW-synthesising"/>
</dbReference>
<reference evidence="12" key="1">
    <citation type="journal article" date="2020" name="Stud. Mycol.">
        <title>101 Dothideomycetes genomes: A test case for predicting lifestyles and emergence of pathogens.</title>
        <authorList>
            <person name="Haridas S."/>
            <person name="Albert R."/>
            <person name="Binder M."/>
            <person name="Bloem J."/>
            <person name="LaButti K."/>
            <person name="Salamov A."/>
            <person name="Andreopoulos B."/>
            <person name="Baker S."/>
            <person name="Barry K."/>
            <person name="Bills G."/>
            <person name="Bluhm B."/>
            <person name="Cannon C."/>
            <person name="Castanera R."/>
            <person name="Culley D."/>
            <person name="Daum C."/>
            <person name="Ezra D."/>
            <person name="Gonzalez J."/>
            <person name="Henrissat B."/>
            <person name="Kuo A."/>
            <person name="Liang C."/>
            <person name="Lipzen A."/>
            <person name="Lutzoni F."/>
            <person name="Magnuson J."/>
            <person name="Mondo S."/>
            <person name="Nolan M."/>
            <person name="Ohm R."/>
            <person name="Pangilinan J."/>
            <person name="Park H.-J."/>
            <person name="Ramirez L."/>
            <person name="Alfaro M."/>
            <person name="Sun H."/>
            <person name="Tritt A."/>
            <person name="Yoshinaga Y."/>
            <person name="Zwiers L.-H."/>
            <person name="Turgeon B."/>
            <person name="Goodwin S."/>
            <person name="Spatafora J."/>
            <person name="Crous P."/>
            <person name="Grigoriev I."/>
        </authorList>
    </citation>
    <scope>NUCLEOTIDE SEQUENCE [LARGE SCALE GENOMIC DNA]</scope>
    <source>
        <strain evidence="12">CBS 304.66</strain>
    </source>
</reference>
<dbReference type="InterPro" id="IPR036602">
    <property type="entry name" value="tRNA_yW-synthesising-like_sf"/>
</dbReference>
<dbReference type="Proteomes" id="UP000800093">
    <property type="component" value="Unassembled WGS sequence"/>
</dbReference>
<feature type="compositionally biased region" description="Basic and acidic residues" evidence="9">
    <location>
        <begin position="272"/>
        <end position="285"/>
    </location>
</feature>
<dbReference type="EC" id="2.1.1.282" evidence="2"/>
<evidence type="ECO:0000313" key="12">
    <source>
        <dbReference type="Proteomes" id="UP000800093"/>
    </source>
</evidence>
<dbReference type="GO" id="GO:0008168">
    <property type="term" value="F:methyltransferase activity"/>
    <property type="evidence" value="ECO:0007669"/>
    <property type="project" value="UniProtKB-KW"/>
</dbReference>
<evidence type="ECO:0000256" key="4">
    <source>
        <dbReference type="ARBA" id="ARBA00022679"/>
    </source>
</evidence>
<evidence type="ECO:0000256" key="8">
    <source>
        <dbReference type="ARBA" id="ARBA00049202"/>
    </source>
</evidence>
<sequence length="316" mass="34829">MVSPSRFNEKKEKILKLLDTPAGEYHDLSPKGSVDEPIRSLISDINSIEGLVTTSSCSGRISVFLEGKKRHVQTLDAQHGDEGSRTSPGGKGGGSWLFISHSRVEVPKSGPQTDLLSKFGIQRSSGTGDSSPTVESSYIHLKFEPMILHILTASLEYANRVLTVGLHAGFRESGAVSLSPFQAGELNPMVAIRSTGYSFDAIIGYQDRCGSNIALVDNDYLRTLVDIANERFKINSERIARFSSFLLKQRMQSQSDESPSFNVSTRRDWEDADVRRRRKREEGLTRQRALQKDSSATSTALDPESVESVNINGLFS</sequence>
<dbReference type="GO" id="GO:0008033">
    <property type="term" value="P:tRNA processing"/>
    <property type="evidence" value="ECO:0007669"/>
    <property type="project" value="UniProtKB-KW"/>
</dbReference>
<evidence type="ECO:0000313" key="11">
    <source>
        <dbReference type="EMBL" id="KAF2263429.1"/>
    </source>
</evidence>
<dbReference type="PANTHER" id="PTHR48418:SF1">
    <property type="entry name" value="TRNA WYBUTOSINE-SYNTHESIZING PROTEIN 3"/>
    <property type="match status" value="1"/>
</dbReference>
<proteinExistence type="inferred from homology"/>